<accession>A0A8S0R610</accession>
<keyword evidence="4 5" id="KW-0539">Nucleus</keyword>
<dbReference type="OrthoDB" id="1926382at2759"/>
<dbReference type="InterPro" id="IPR054502">
    <property type="entry name" value="bHLH-TF_ACT-like_plant"/>
</dbReference>
<evidence type="ECO:0000313" key="9">
    <source>
        <dbReference type="EMBL" id="CAA2974162.1"/>
    </source>
</evidence>
<evidence type="ECO:0000256" key="5">
    <source>
        <dbReference type="RuleBase" id="RU369104"/>
    </source>
</evidence>
<evidence type="ECO:0000256" key="1">
    <source>
        <dbReference type="ARBA" id="ARBA00004123"/>
    </source>
</evidence>
<dbReference type="PANTHER" id="PTHR11514">
    <property type="entry name" value="MYC"/>
    <property type="match status" value="1"/>
</dbReference>
<dbReference type="Pfam" id="PF14215">
    <property type="entry name" value="bHLH-MYC_N"/>
    <property type="match status" value="1"/>
</dbReference>
<dbReference type="SMART" id="SM00353">
    <property type="entry name" value="HLH"/>
    <property type="match status" value="1"/>
</dbReference>
<dbReference type="FunFam" id="4.10.280.10:FF:000078">
    <property type="entry name" value="Transcription factor bHLH13"/>
    <property type="match status" value="1"/>
</dbReference>
<dbReference type="GO" id="GO:0000976">
    <property type="term" value="F:transcription cis-regulatory region binding"/>
    <property type="evidence" value="ECO:0007669"/>
    <property type="project" value="TreeGrafter"/>
</dbReference>
<dbReference type="SUPFAM" id="SSF47459">
    <property type="entry name" value="HLH, helix-loop-helix DNA-binding domain"/>
    <property type="match status" value="1"/>
</dbReference>
<comment type="subcellular location">
    <subcellularLocation>
        <location evidence="1 5">Nucleus</location>
    </subcellularLocation>
</comment>
<dbReference type="AlphaFoldDB" id="A0A8S0R610"/>
<dbReference type="CDD" id="cd11449">
    <property type="entry name" value="bHLH_AtAIB_like"/>
    <property type="match status" value="1"/>
</dbReference>
<comment type="caution">
    <text evidence="9">The sequence shown here is derived from an EMBL/GenBank/DDBJ whole genome shotgun (WGS) entry which is preliminary data.</text>
</comment>
<feature type="region of interest" description="Disordered" evidence="7">
    <location>
        <begin position="563"/>
        <end position="586"/>
    </location>
</feature>
<organism evidence="9 10">
    <name type="scientific">Olea europaea subsp. europaea</name>
    <dbReference type="NCBI Taxonomy" id="158383"/>
    <lineage>
        <taxon>Eukaryota</taxon>
        <taxon>Viridiplantae</taxon>
        <taxon>Streptophyta</taxon>
        <taxon>Embryophyta</taxon>
        <taxon>Tracheophyta</taxon>
        <taxon>Spermatophyta</taxon>
        <taxon>Magnoliopsida</taxon>
        <taxon>eudicotyledons</taxon>
        <taxon>Gunneridae</taxon>
        <taxon>Pentapetalae</taxon>
        <taxon>asterids</taxon>
        <taxon>lamiids</taxon>
        <taxon>Lamiales</taxon>
        <taxon>Oleaceae</taxon>
        <taxon>Oleeae</taxon>
        <taxon>Olea</taxon>
    </lineage>
</organism>
<evidence type="ECO:0000256" key="4">
    <source>
        <dbReference type="ARBA" id="ARBA00023242"/>
    </source>
</evidence>
<feature type="domain" description="BHLH" evidence="8">
    <location>
        <begin position="489"/>
        <end position="538"/>
    </location>
</feature>
<dbReference type="EMBL" id="CACTIH010002149">
    <property type="protein sequence ID" value="CAA2974162.1"/>
    <property type="molecule type" value="Genomic_DNA"/>
</dbReference>
<evidence type="ECO:0000256" key="2">
    <source>
        <dbReference type="ARBA" id="ARBA00023015"/>
    </source>
</evidence>
<evidence type="ECO:0000256" key="3">
    <source>
        <dbReference type="ARBA" id="ARBA00023163"/>
    </source>
</evidence>
<reference evidence="9 10" key="1">
    <citation type="submission" date="2019-12" db="EMBL/GenBank/DDBJ databases">
        <authorList>
            <person name="Alioto T."/>
            <person name="Alioto T."/>
            <person name="Gomez Garrido J."/>
        </authorList>
    </citation>
    <scope>NUCLEOTIDE SEQUENCE [LARGE SCALE GENOMIC DNA]</scope>
</reference>
<dbReference type="Proteomes" id="UP000594638">
    <property type="component" value="Unassembled WGS sequence"/>
</dbReference>
<dbReference type="InterPro" id="IPR025610">
    <property type="entry name" value="MYC/MYB_N"/>
</dbReference>
<gene>
    <name evidence="9" type="ORF">OLEA9_A042293</name>
</gene>
<evidence type="ECO:0000256" key="7">
    <source>
        <dbReference type="SAM" id="MobiDB-lite"/>
    </source>
</evidence>
<dbReference type="InterPro" id="IPR045084">
    <property type="entry name" value="AIB/MYC-like"/>
</dbReference>
<dbReference type="Gene3D" id="4.10.280.10">
    <property type="entry name" value="Helix-loop-helix DNA-binding domain"/>
    <property type="match status" value="1"/>
</dbReference>
<feature type="region of interest" description="Disordered" evidence="7">
    <location>
        <begin position="439"/>
        <end position="499"/>
    </location>
</feature>
<evidence type="ECO:0000259" key="8">
    <source>
        <dbReference type="PROSITE" id="PS50888"/>
    </source>
</evidence>
<dbReference type="GO" id="GO:0003700">
    <property type="term" value="F:DNA-binding transcription factor activity"/>
    <property type="evidence" value="ECO:0007669"/>
    <property type="project" value="InterPro"/>
</dbReference>
<dbReference type="Gramene" id="OE9A042293T1">
    <property type="protein sequence ID" value="OE9A042293C1"/>
    <property type="gene ID" value="OE9A042293"/>
</dbReference>
<keyword evidence="3 5" id="KW-0804">Transcription</keyword>
<sequence length="672" mass="73056">MNLWTSSSTTKTAATTITADDNASMMEAFMSSSSDLGSFWPATYDPNPADQSKSLASAAQIFNQETLQKRLSALIEGAHESWTYAIFWQSSVVDYGGPSLLGWGDGYYKGEENKGKRKTAASPTEQENRKKVLRELNSLISDPQSSLDDAVDEEVTDTEWFFLISMAQSFVNGSGLPGQALYSSSPIWIAGADRLAVSHCERARQAQIFGLETMVCIPSSNGVVELGSTEMIFQSSDLMNKVRVLFNFNGMEMGSAVPAPGSGSRSGSWAALPENDPSALWLTDPSSSGVEMKDSLNNNNANINNNGLGSSIPSCSGGASKQILLGNENPSTSTLTENQKQQPAPGFLARELNFSEYGFDGDSFRNVTCKPESGEILNFGESTKRSMSSGNGSLFGIQEENNKNNNVSNKNKNKKMSPTSRGSNEEGMLSFTSGAILSSSGAGKTSNGVGELDHSDLETSVVKEADSSRVVDPEKRPRKRGRKPANGREEPLNHVEAERQRREKLNQKFYALRAVVPNVSKMDKASLLGDAISYINELKLKLQNIESDKEELKGQLESVKKELVTKEPRGSVPPPEQDIKKPNPGANKIVDVDVEVKIIGWDAMIRVQSSKKNHPAARLMMAFTELDLDVHHASVSVVNDLMIQQATVNMGSRFYTKEQLRVALTSKVGGNR</sequence>
<keyword evidence="2 5" id="KW-0805">Transcription regulation</keyword>
<name>A0A8S0R610_OLEEU</name>
<evidence type="ECO:0000313" key="10">
    <source>
        <dbReference type="Proteomes" id="UP000594638"/>
    </source>
</evidence>
<feature type="compositionally biased region" description="Polar residues" evidence="7">
    <location>
        <begin position="439"/>
        <end position="448"/>
    </location>
</feature>
<feature type="compositionally biased region" description="Basic and acidic residues" evidence="7">
    <location>
        <begin position="486"/>
        <end position="499"/>
    </location>
</feature>
<dbReference type="Pfam" id="PF22754">
    <property type="entry name" value="bHLH-TF_ACT-like_plant"/>
    <property type="match status" value="1"/>
</dbReference>
<keyword evidence="6" id="KW-0175">Coiled coil</keyword>
<dbReference type="PANTHER" id="PTHR11514:SF43">
    <property type="entry name" value="TRANSCRIPTION FACTOR MYC2"/>
    <property type="match status" value="1"/>
</dbReference>
<feature type="region of interest" description="Disordered" evidence="7">
    <location>
        <begin position="382"/>
        <end position="427"/>
    </location>
</feature>
<evidence type="ECO:0000256" key="6">
    <source>
        <dbReference type="SAM" id="Coils"/>
    </source>
</evidence>
<proteinExistence type="predicted"/>
<dbReference type="GO" id="GO:0046983">
    <property type="term" value="F:protein dimerization activity"/>
    <property type="evidence" value="ECO:0007669"/>
    <property type="project" value="InterPro"/>
</dbReference>
<protein>
    <recommendedName>
        <fullName evidence="5">Transcription factor</fullName>
        <shortName evidence="5">bHLH transcription factor</shortName>
    </recommendedName>
    <alternativeName>
        <fullName evidence="5">Basic helix-loop-helix protein</fullName>
    </alternativeName>
</protein>
<dbReference type="InterPro" id="IPR036638">
    <property type="entry name" value="HLH_DNA-bd_sf"/>
</dbReference>
<keyword evidence="10" id="KW-1185">Reference proteome</keyword>
<dbReference type="GO" id="GO:0005634">
    <property type="term" value="C:nucleus"/>
    <property type="evidence" value="ECO:0007669"/>
    <property type="project" value="UniProtKB-SubCell"/>
</dbReference>
<feature type="compositionally biased region" description="Basic residues" evidence="7">
    <location>
        <begin position="476"/>
        <end position="485"/>
    </location>
</feature>
<feature type="compositionally biased region" description="Basic and acidic residues" evidence="7">
    <location>
        <begin position="451"/>
        <end position="475"/>
    </location>
</feature>
<dbReference type="PROSITE" id="PS50888">
    <property type="entry name" value="BHLH"/>
    <property type="match status" value="1"/>
</dbReference>
<dbReference type="Pfam" id="PF00010">
    <property type="entry name" value="HLH"/>
    <property type="match status" value="1"/>
</dbReference>
<dbReference type="InterPro" id="IPR011598">
    <property type="entry name" value="bHLH_dom"/>
</dbReference>
<feature type="coiled-coil region" evidence="6">
    <location>
        <begin position="535"/>
        <end position="562"/>
    </location>
</feature>